<gene>
    <name evidence="4" type="ORF">WMO62_01475</name>
</gene>
<evidence type="ECO:0000313" key="4">
    <source>
        <dbReference type="EMBL" id="MEQ2577508.1"/>
    </source>
</evidence>
<proteinExistence type="predicted"/>
<sequence>MNIAVICFTEHGAVLAERLSKEFSEREMTCRAWIKKKEAQIPDCRNVQVLTQSLREWTKEQFAAVDAMIFIGATGIAVRSIAPYVRSKKTDPAVIVVDEQGRHAISLLSGHIGGANALTLLVSEWIGAEPVITTATDLHGKFAVDAFAARRDLYIDSMPLAKEIAAALVEDKKVGICSAFPVLGTVPAELTQVENLYGVESDGTKAEKQNLLPLGFSITYRKNRPFPHTLHLVPKTVVLGIGCKRGTEAESIRALIRETLEQNQIFKESICLIASIDLKKDEEGIRICAEELGVPFVTWSAEELEQVRSEDGFTESAFVRSVAGVGNVCERSALKGAGTSRLLIRKTAHNGVTVAAAVKDYTVCMED</sequence>
<dbReference type="EMBL" id="JBBMFC010000002">
    <property type="protein sequence ID" value="MEQ2577508.1"/>
    <property type="molecule type" value="Genomic_DNA"/>
</dbReference>
<comment type="caution">
    <text evidence="4">The sequence shown here is derived from an EMBL/GenBank/DDBJ whole genome shotgun (WGS) entry which is preliminary data.</text>
</comment>
<dbReference type="InterPro" id="IPR036518">
    <property type="entry name" value="CobE/GbiG_C_sf"/>
</dbReference>
<dbReference type="InterPro" id="IPR052553">
    <property type="entry name" value="CbiG_hydrolase"/>
</dbReference>
<keyword evidence="5" id="KW-1185">Reference proteome</keyword>
<dbReference type="PANTHER" id="PTHR37477">
    <property type="entry name" value="COBALT-PRECORRIN-5A HYDROLASE"/>
    <property type="match status" value="1"/>
</dbReference>
<dbReference type="Gene3D" id="3.30.420.180">
    <property type="entry name" value="CobE/GbiG C-terminal domain"/>
    <property type="match status" value="1"/>
</dbReference>
<feature type="domain" description="CobE/GbiG C-terminal" evidence="1">
    <location>
        <begin position="237"/>
        <end position="357"/>
    </location>
</feature>
<dbReference type="InterPro" id="IPR021744">
    <property type="entry name" value="CbiG_N"/>
</dbReference>
<dbReference type="Proteomes" id="UP001470288">
    <property type="component" value="Unassembled WGS sequence"/>
</dbReference>
<dbReference type="InterPro" id="IPR021745">
    <property type="entry name" value="CbiG_mid"/>
</dbReference>
<evidence type="ECO:0000259" key="3">
    <source>
        <dbReference type="Pfam" id="PF11761"/>
    </source>
</evidence>
<dbReference type="Pfam" id="PF11761">
    <property type="entry name" value="CbiG_mid"/>
    <property type="match status" value="1"/>
</dbReference>
<dbReference type="Pfam" id="PF11760">
    <property type="entry name" value="CbiG_N"/>
    <property type="match status" value="1"/>
</dbReference>
<evidence type="ECO:0000313" key="5">
    <source>
        <dbReference type="Proteomes" id="UP001470288"/>
    </source>
</evidence>
<dbReference type="GO" id="GO:0016787">
    <property type="term" value="F:hydrolase activity"/>
    <property type="evidence" value="ECO:0007669"/>
    <property type="project" value="UniProtKB-KW"/>
</dbReference>
<dbReference type="SUPFAM" id="SSF159664">
    <property type="entry name" value="CobE/GbiG C-terminal domain-like"/>
    <property type="match status" value="1"/>
</dbReference>
<evidence type="ECO:0000259" key="1">
    <source>
        <dbReference type="Pfam" id="PF01890"/>
    </source>
</evidence>
<keyword evidence="4" id="KW-0378">Hydrolase</keyword>
<name>A0ABV1HX62_9FIRM</name>
<dbReference type="Pfam" id="PF01890">
    <property type="entry name" value="CbiG_C"/>
    <property type="match status" value="1"/>
</dbReference>
<dbReference type="Gene3D" id="3.40.50.11220">
    <property type="match status" value="1"/>
</dbReference>
<dbReference type="RefSeq" id="WP_117497957.1">
    <property type="nucleotide sequence ID" value="NZ_JBBMFC010000002.1"/>
</dbReference>
<dbReference type="SUPFAM" id="SSF159672">
    <property type="entry name" value="CbiG N-terminal domain-like"/>
    <property type="match status" value="1"/>
</dbReference>
<evidence type="ECO:0000259" key="2">
    <source>
        <dbReference type="Pfam" id="PF11760"/>
    </source>
</evidence>
<accession>A0ABV1HX62</accession>
<feature type="domain" description="Cobalamin biosynthesis central region" evidence="3">
    <location>
        <begin position="142"/>
        <end position="234"/>
    </location>
</feature>
<reference evidence="4 5" key="1">
    <citation type="submission" date="2024-03" db="EMBL/GenBank/DDBJ databases">
        <title>Human intestinal bacterial collection.</title>
        <authorList>
            <person name="Pauvert C."/>
            <person name="Hitch T.C.A."/>
            <person name="Clavel T."/>
        </authorList>
    </citation>
    <scope>NUCLEOTIDE SEQUENCE [LARGE SCALE GENOMIC DNA]</scope>
    <source>
        <strain evidence="4 5">CLA-AA-H78B</strain>
    </source>
</reference>
<dbReference type="InterPro" id="IPR002750">
    <property type="entry name" value="CobE/GbiG_C"/>
</dbReference>
<organism evidence="4 5">
    <name type="scientific">Hominiventricola aquisgranensis</name>
    <dbReference type="NCBI Taxonomy" id="3133164"/>
    <lineage>
        <taxon>Bacteria</taxon>
        <taxon>Bacillati</taxon>
        <taxon>Bacillota</taxon>
        <taxon>Clostridia</taxon>
        <taxon>Lachnospirales</taxon>
        <taxon>Lachnospiraceae</taxon>
        <taxon>Hominiventricola</taxon>
    </lineage>
</organism>
<protein>
    <submittedName>
        <fullName evidence="4">Cobalt-precorrin 5A hydrolase</fullName>
    </submittedName>
</protein>
<dbReference type="InterPro" id="IPR038029">
    <property type="entry name" value="GbiG_N_sf"/>
</dbReference>
<feature type="domain" description="Cobalamin synthesis G N-terminal" evidence="2">
    <location>
        <begin position="57"/>
        <end position="137"/>
    </location>
</feature>
<dbReference type="PANTHER" id="PTHR37477:SF1">
    <property type="entry name" value="COBALT-PRECORRIN-5A HYDROLASE"/>
    <property type="match status" value="1"/>
</dbReference>